<organism evidence="2 3">
    <name type="scientific">Paenibacillus elgii</name>
    <dbReference type="NCBI Taxonomy" id="189691"/>
    <lineage>
        <taxon>Bacteria</taxon>
        <taxon>Bacillati</taxon>
        <taxon>Bacillota</taxon>
        <taxon>Bacilli</taxon>
        <taxon>Bacillales</taxon>
        <taxon>Paenibacillaceae</taxon>
        <taxon>Paenibacillus</taxon>
    </lineage>
</organism>
<dbReference type="Proteomes" id="UP000244184">
    <property type="component" value="Unassembled WGS sequence"/>
</dbReference>
<dbReference type="InterPro" id="IPR002734">
    <property type="entry name" value="RibDG_C"/>
</dbReference>
<dbReference type="GO" id="GO:0009231">
    <property type="term" value="P:riboflavin biosynthetic process"/>
    <property type="evidence" value="ECO:0007669"/>
    <property type="project" value="InterPro"/>
</dbReference>
<evidence type="ECO:0000259" key="1">
    <source>
        <dbReference type="Pfam" id="PF01872"/>
    </source>
</evidence>
<dbReference type="RefSeq" id="WP_108533532.1">
    <property type="nucleotide sequence ID" value="NZ_PYHP01000069.1"/>
</dbReference>
<evidence type="ECO:0000313" key="3">
    <source>
        <dbReference type="Proteomes" id="UP000244184"/>
    </source>
</evidence>
<reference evidence="2 3" key="1">
    <citation type="submission" date="2018-03" db="EMBL/GenBank/DDBJ databases">
        <title>Genome sequence of Paenibacillus elgii strain AC13 an antimicrobial compound producing bacteria.</title>
        <authorList>
            <person name="Kurokawa A.S."/>
            <person name="Araujo J.F."/>
            <person name="Costa R.A."/>
            <person name="Ortega D.B."/>
            <person name="Pires A.S."/>
            <person name="Pappas G.J.Jr."/>
            <person name="Franco O.L."/>
            <person name="Barreto C."/>
            <person name="Magalhaes B.S."/>
            <person name="Kruger R.H."/>
        </authorList>
    </citation>
    <scope>NUCLEOTIDE SEQUENCE [LARGE SCALE GENOMIC DNA]</scope>
    <source>
        <strain evidence="2 3">AC13</strain>
    </source>
</reference>
<dbReference type="InterPro" id="IPR050765">
    <property type="entry name" value="Riboflavin_Biosynth_HTPR"/>
</dbReference>
<accession>A0A2T6FX42</accession>
<dbReference type="PANTHER" id="PTHR38011:SF11">
    <property type="entry name" value="2,5-DIAMINO-6-RIBOSYLAMINO-4(3H)-PYRIMIDINONE 5'-PHOSPHATE REDUCTASE"/>
    <property type="match status" value="1"/>
</dbReference>
<feature type="domain" description="Bacterial bifunctional deaminase-reductase C-terminal" evidence="1">
    <location>
        <begin position="3"/>
        <end position="180"/>
    </location>
</feature>
<sequence length="189" mass="21710">MRNIIVSEFVSLDGVMEDPQWTFQFNTDEQNQFKYNELKASDALLLGRVTYEGFAAAWPKVKNTVAEGVVIPDDFADRMNNYPKFVISTTLQEVSWNNSRLIRGNLSEEVSKLKQLPGKDILVAGSCQLVNTLMQHDLIDEYRLMVFPIVVGNGKRLYRDHHDMKALKHVETKTFRSGVTVLTYQPHRM</sequence>
<dbReference type="AlphaFoldDB" id="A0A2T6FX42"/>
<dbReference type="Gene3D" id="3.40.430.10">
    <property type="entry name" value="Dihydrofolate Reductase, subunit A"/>
    <property type="match status" value="1"/>
</dbReference>
<dbReference type="GO" id="GO:0008703">
    <property type="term" value="F:5-amino-6-(5-phosphoribosylamino)uracil reductase activity"/>
    <property type="evidence" value="ECO:0007669"/>
    <property type="project" value="InterPro"/>
</dbReference>
<dbReference type="Pfam" id="PF01872">
    <property type="entry name" value="RibD_C"/>
    <property type="match status" value="1"/>
</dbReference>
<protein>
    <submittedName>
        <fullName evidence="2">Deaminase</fullName>
    </submittedName>
</protein>
<evidence type="ECO:0000313" key="2">
    <source>
        <dbReference type="EMBL" id="PUA36473.1"/>
    </source>
</evidence>
<gene>
    <name evidence="2" type="ORF">C8Z91_24035</name>
</gene>
<dbReference type="EMBL" id="PYHP01000069">
    <property type="protein sequence ID" value="PUA36473.1"/>
    <property type="molecule type" value="Genomic_DNA"/>
</dbReference>
<dbReference type="InterPro" id="IPR024072">
    <property type="entry name" value="DHFR-like_dom_sf"/>
</dbReference>
<name>A0A2T6FX42_9BACL</name>
<dbReference type="PANTHER" id="PTHR38011">
    <property type="entry name" value="DIHYDROFOLATE REDUCTASE FAMILY PROTEIN (AFU_ORTHOLOGUE AFUA_8G06820)"/>
    <property type="match status" value="1"/>
</dbReference>
<dbReference type="SUPFAM" id="SSF53597">
    <property type="entry name" value="Dihydrofolate reductase-like"/>
    <property type="match status" value="1"/>
</dbReference>
<comment type="caution">
    <text evidence="2">The sequence shown here is derived from an EMBL/GenBank/DDBJ whole genome shotgun (WGS) entry which is preliminary data.</text>
</comment>
<proteinExistence type="predicted"/>